<protein>
    <recommendedName>
        <fullName evidence="3">PIN domain-containing protein</fullName>
    </recommendedName>
</protein>
<name>M0NFH1_9EURY</name>
<proteinExistence type="predicted"/>
<organism evidence="1 2">
    <name type="scientific">Halococcus thailandensis JCM 13552</name>
    <dbReference type="NCBI Taxonomy" id="1227457"/>
    <lineage>
        <taxon>Archaea</taxon>
        <taxon>Methanobacteriati</taxon>
        <taxon>Methanobacteriota</taxon>
        <taxon>Stenosarchaea group</taxon>
        <taxon>Halobacteria</taxon>
        <taxon>Halobacteriales</taxon>
        <taxon>Halococcaceae</taxon>
        <taxon>Halococcus</taxon>
    </lineage>
</organism>
<dbReference type="AlphaFoldDB" id="M0NFH1"/>
<keyword evidence="2" id="KW-1185">Reference proteome</keyword>
<evidence type="ECO:0008006" key="3">
    <source>
        <dbReference type="Google" id="ProtNLM"/>
    </source>
</evidence>
<evidence type="ECO:0000313" key="1">
    <source>
        <dbReference type="EMBL" id="EMA56303.1"/>
    </source>
</evidence>
<sequence length="108" mass="12243">SAFIGHVRLLSAGCRNLRDSVPLRYTRAKHEVYSDVIDEARRRIADDSLPEHEVKADQYIPALVCELAQNDTVTLVTADRKLRDTVEEITERQRIADQVTLSDPLTVL</sequence>
<comment type="caution">
    <text evidence="1">The sequence shown here is derived from an EMBL/GenBank/DDBJ whole genome shotgun (WGS) entry which is preliminary data.</text>
</comment>
<reference evidence="1 2" key="1">
    <citation type="journal article" date="2014" name="PLoS Genet.">
        <title>Phylogenetically driven sequencing of extremely halophilic archaea reveals strategies for static and dynamic osmo-response.</title>
        <authorList>
            <person name="Becker E.A."/>
            <person name="Seitzer P.M."/>
            <person name="Tritt A."/>
            <person name="Larsen D."/>
            <person name="Krusor M."/>
            <person name="Yao A.I."/>
            <person name="Wu D."/>
            <person name="Madern D."/>
            <person name="Eisen J.A."/>
            <person name="Darling A.E."/>
            <person name="Facciotti M.T."/>
        </authorList>
    </citation>
    <scope>NUCLEOTIDE SEQUENCE [LARGE SCALE GENOMIC DNA]</scope>
    <source>
        <strain evidence="1 2">JCM 13552</strain>
    </source>
</reference>
<accession>M0NFH1</accession>
<dbReference type="Pfam" id="PF26425">
    <property type="entry name" value="PIN_halo"/>
    <property type="match status" value="1"/>
</dbReference>
<dbReference type="RefSeq" id="WP_007737501.1">
    <property type="nucleotide sequence ID" value="NZ_AOMF01000067.1"/>
</dbReference>
<feature type="non-terminal residue" evidence="1">
    <location>
        <position position="1"/>
    </location>
</feature>
<dbReference type="OrthoDB" id="275390at2157"/>
<evidence type="ECO:0000313" key="2">
    <source>
        <dbReference type="Proteomes" id="UP000011680"/>
    </source>
</evidence>
<dbReference type="Proteomes" id="UP000011680">
    <property type="component" value="Unassembled WGS sequence"/>
</dbReference>
<dbReference type="EMBL" id="AOMF01000067">
    <property type="protein sequence ID" value="EMA56303.1"/>
    <property type="molecule type" value="Genomic_DNA"/>
</dbReference>
<dbReference type="InterPro" id="IPR058703">
    <property type="entry name" value="PIN-containing"/>
</dbReference>
<gene>
    <name evidence="1" type="ORF">C451_03014</name>
</gene>